<sequence>MRRLLRLTGLPQLVAFYRYIYLNQPRLTAAAGSALALLISAIHLYELPAHYAASPVWGVLFALLAAGGAVAAAGIPAGARRLGWGLGAALSLIALLGYLASRGAGLPGLEEFRGRWDYPAGTLAMIAEGLFLLGYLSVRTGLAVSYPQRRRWHD</sequence>
<dbReference type="OrthoDB" id="4557906at2"/>
<accession>Q1ASI5</accession>
<evidence type="ECO:0000256" key="1">
    <source>
        <dbReference type="SAM" id="Phobius"/>
    </source>
</evidence>
<evidence type="ECO:0000313" key="3">
    <source>
        <dbReference type="Proteomes" id="UP000006637"/>
    </source>
</evidence>
<keyword evidence="1" id="KW-0472">Membrane</keyword>
<dbReference type="KEGG" id="rxy:Rxyl_2728"/>
<name>Q1ASI5_RUBXD</name>
<gene>
    <name evidence="2" type="ordered locus">Rxyl_2728</name>
</gene>
<protein>
    <submittedName>
        <fullName evidence="2">Uncharacterized protein</fullName>
    </submittedName>
</protein>
<keyword evidence="1" id="KW-0812">Transmembrane</keyword>
<keyword evidence="3" id="KW-1185">Reference proteome</keyword>
<feature type="transmembrane region" description="Helical" evidence="1">
    <location>
        <begin position="27"/>
        <end position="45"/>
    </location>
</feature>
<feature type="transmembrane region" description="Helical" evidence="1">
    <location>
        <begin position="120"/>
        <end position="142"/>
    </location>
</feature>
<dbReference type="AlphaFoldDB" id="Q1ASI5"/>
<organism evidence="2 3">
    <name type="scientific">Rubrobacter xylanophilus (strain DSM 9941 / JCM 11954 / NBRC 16129 / PRD-1)</name>
    <dbReference type="NCBI Taxonomy" id="266117"/>
    <lineage>
        <taxon>Bacteria</taxon>
        <taxon>Bacillati</taxon>
        <taxon>Actinomycetota</taxon>
        <taxon>Rubrobacteria</taxon>
        <taxon>Rubrobacterales</taxon>
        <taxon>Rubrobacteraceae</taxon>
        <taxon>Rubrobacter</taxon>
    </lineage>
</organism>
<keyword evidence="1" id="KW-1133">Transmembrane helix</keyword>
<dbReference type="EMBL" id="CP000386">
    <property type="protein sequence ID" value="ABG05643.1"/>
    <property type="molecule type" value="Genomic_DNA"/>
</dbReference>
<dbReference type="eggNOG" id="ENOG502ZMW9">
    <property type="taxonomic scope" value="Bacteria"/>
</dbReference>
<dbReference type="STRING" id="266117.Rxyl_2728"/>
<proteinExistence type="predicted"/>
<dbReference type="Proteomes" id="UP000006637">
    <property type="component" value="Chromosome"/>
</dbReference>
<feature type="transmembrane region" description="Helical" evidence="1">
    <location>
        <begin position="57"/>
        <end position="75"/>
    </location>
</feature>
<dbReference type="HOGENOM" id="CLU_1600880_0_0_11"/>
<dbReference type="RefSeq" id="WP_011565652.1">
    <property type="nucleotide sequence ID" value="NC_008148.1"/>
</dbReference>
<evidence type="ECO:0000313" key="2">
    <source>
        <dbReference type="EMBL" id="ABG05643.1"/>
    </source>
</evidence>
<reference evidence="2 3" key="1">
    <citation type="submission" date="2006-06" db="EMBL/GenBank/DDBJ databases">
        <title>Complete sequence of Rubrobacter xylanophilus DSM 9941.</title>
        <authorList>
            <consortium name="US DOE Joint Genome Institute"/>
            <person name="Copeland A."/>
            <person name="Lucas S."/>
            <person name="Lapidus A."/>
            <person name="Barry K."/>
            <person name="Detter J.C."/>
            <person name="Glavina del Rio T."/>
            <person name="Hammon N."/>
            <person name="Israni S."/>
            <person name="Dalin E."/>
            <person name="Tice H."/>
            <person name="Pitluck S."/>
            <person name="Munk A.C."/>
            <person name="Brettin T."/>
            <person name="Bruce D."/>
            <person name="Han C."/>
            <person name="Tapia R."/>
            <person name="Gilna P."/>
            <person name="Schmutz J."/>
            <person name="Larimer F."/>
            <person name="Land M."/>
            <person name="Hauser L."/>
            <person name="Kyrpides N."/>
            <person name="Lykidis A."/>
            <person name="da Costa M.S."/>
            <person name="Rainey F.A."/>
            <person name="Empadinhas N."/>
            <person name="Jolivet E."/>
            <person name="Battista J.R."/>
            <person name="Richardson P."/>
        </authorList>
    </citation>
    <scope>NUCLEOTIDE SEQUENCE [LARGE SCALE GENOMIC DNA]</scope>
    <source>
        <strain evidence="3">DSM 9941 / NBRC 16129 / PRD-1</strain>
    </source>
</reference>
<feature type="transmembrane region" description="Helical" evidence="1">
    <location>
        <begin position="82"/>
        <end position="100"/>
    </location>
</feature>